<dbReference type="PANTHER" id="PTHR12083:SF9">
    <property type="entry name" value="BIFUNCTIONAL POLYNUCLEOTIDE PHOSPHATASE_KINASE"/>
    <property type="match status" value="1"/>
</dbReference>
<dbReference type="SUPFAM" id="SSF52540">
    <property type="entry name" value="P-loop containing nucleoside triphosphate hydrolases"/>
    <property type="match status" value="1"/>
</dbReference>
<dbReference type="InterPro" id="IPR036412">
    <property type="entry name" value="HAD-like_sf"/>
</dbReference>
<feature type="compositionally biased region" description="Gly residues" evidence="1">
    <location>
        <begin position="397"/>
        <end position="419"/>
    </location>
</feature>
<dbReference type="GO" id="GO:0006281">
    <property type="term" value="P:DNA repair"/>
    <property type="evidence" value="ECO:0007669"/>
    <property type="project" value="TreeGrafter"/>
</dbReference>
<dbReference type="InterPro" id="IPR023214">
    <property type="entry name" value="HAD_sf"/>
</dbReference>
<dbReference type="GO" id="GO:0003690">
    <property type="term" value="F:double-stranded DNA binding"/>
    <property type="evidence" value="ECO:0007669"/>
    <property type="project" value="TreeGrafter"/>
</dbReference>
<feature type="compositionally biased region" description="Basic and acidic residues" evidence="1">
    <location>
        <begin position="704"/>
        <end position="716"/>
    </location>
</feature>
<dbReference type="Gene3D" id="3.40.50.1000">
    <property type="entry name" value="HAD superfamily/HAD-like"/>
    <property type="match status" value="1"/>
</dbReference>
<evidence type="ECO:0000313" key="3">
    <source>
        <dbReference type="Proteomes" id="UP000722791"/>
    </source>
</evidence>
<feature type="region of interest" description="Disordered" evidence="1">
    <location>
        <begin position="327"/>
        <end position="426"/>
    </location>
</feature>
<evidence type="ECO:0000313" key="2">
    <source>
        <dbReference type="EMBL" id="GIM12953.1"/>
    </source>
</evidence>
<dbReference type="GO" id="GO:0046403">
    <property type="term" value="F:polynucleotide 3'-phosphatase activity"/>
    <property type="evidence" value="ECO:0007669"/>
    <property type="project" value="TreeGrafter"/>
</dbReference>
<dbReference type="SUPFAM" id="SSF56784">
    <property type="entry name" value="HAD-like"/>
    <property type="match status" value="1"/>
</dbReference>
<dbReference type="Gene3D" id="3.40.50.300">
    <property type="entry name" value="P-loop containing nucleotide triphosphate hydrolases"/>
    <property type="match status" value="1"/>
</dbReference>
<feature type="region of interest" description="Disordered" evidence="1">
    <location>
        <begin position="674"/>
        <end position="737"/>
    </location>
</feature>
<dbReference type="Pfam" id="PF03031">
    <property type="entry name" value="NIF"/>
    <property type="match status" value="1"/>
</dbReference>
<dbReference type="EMBL" id="BNCQ01000046">
    <property type="protein sequence ID" value="GIM12953.1"/>
    <property type="molecule type" value="Genomic_DNA"/>
</dbReference>
<proteinExistence type="predicted"/>
<dbReference type="GO" id="GO:0046404">
    <property type="term" value="F:ATP-dependent polydeoxyribonucleotide 5'-hydroxyl-kinase activity"/>
    <property type="evidence" value="ECO:0007669"/>
    <property type="project" value="TreeGrafter"/>
</dbReference>
<dbReference type="Pfam" id="PF13671">
    <property type="entry name" value="AAA_33"/>
    <property type="match status" value="1"/>
</dbReference>
<dbReference type="PROSITE" id="PS50969">
    <property type="entry name" value="FCP1"/>
    <property type="match status" value="1"/>
</dbReference>
<dbReference type="PANTHER" id="PTHR12083">
    <property type="entry name" value="BIFUNCTIONAL POLYNUCLEOTIDE PHOSPHATASE/KINASE"/>
    <property type="match status" value="1"/>
</dbReference>
<accession>A0A8J4FY93</accession>
<dbReference type="InterPro" id="IPR027417">
    <property type="entry name" value="P-loop_NTPase"/>
</dbReference>
<dbReference type="OrthoDB" id="3512845at2759"/>
<dbReference type="SMART" id="SM00577">
    <property type="entry name" value="CPDc"/>
    <property type="match status" value="1"/>
</dbReference>
<comment type="caution">
    <text evidence="2">The sequence shown here is derived from an EMBL/GenBank/DDBJ whole genome shotgun (WGS) entry which is preliminary data.</text>
</comment>
<sequence>MYVLVLVGVPGAGKSTLSKRLASSGWRHISQDEHGSRRSCEDSMRKALCAGQHIVIDRCNHTEAQRSHWVRLANECGIGGISLVALQLLLPLEVCKARARNRVDHPTLGLHNCDEVIDRFYSEFTEATPSEGFDRIVTAHMSEEADAAVEQLIAEAGPSVTEAIQSSGVWTQPMQHTHVGFRSSANPGYHHQQQQLYGAYGHRRQNVQNAQNGSYGSYYGSNIYSYAHLASQTHHGHARPGSYGYYNGAAISCHFPAEWKAGPYSAHGATIATGIHAGIPRGGICVAEGNDNMQGVAPESAEPRRCGTDRGVGPSALPYTEGANWQACSSGQGLSNKQKDSAKASNCEDASGSEPAAPTAPDPLQAEDSNAQASGGDHTPGQEFRSSNGDGHVNAYGAGGHGRGRGRGTYPGGKGGGGNWRQDGGEQNSHYKMVQRLRCMFADPSSKTPYDTPAEPGTESDQRIILLFDLNGTLTCHTSIRKAKGITRLRPGTEHLLQLRERFRLGIYTSSTVRTVQSAMEMLEEAAGGDLFDRRLVLHREHTAPAPAGHVDAGGKAWDTTKPLGRYFSRLDRVVLVDDDSYKSIEGEEANMLVVPCWQEDDMDCPVLRLLCDLLVAQVASDRQSEDPDVRRWTAIVSEELQKVATKEVEPSSLIATPDVAKSGIKDVRKILGTNGEDRVSGGNDSGGNASEVSGGGACEDEDAGKRRQEPGVERVGKRHRKLPGMILSDPAEIRLN</sequence>
<name>A0A8J4FY93_9CHLO</name>
<reference evidence="2" key="1">
    <citation type="journal article" date="2021" name="Proc. Natl. Acad. Sci. U.S.A.">
        <title>Three genomes in the algal genus Volvox reveal the fate of a haploid sex-determining region after a transition to homothallism.</title>
        <authorList>
            <person name="Yamamoto K."/>
            <person name="Hamaji T."/>
            <person name="Kawai-Toyooka H."/>
            <person name="Matsuzaki R."/>
            <person name="Takahashi F."/>
            <person name="Nishimura Y."/>
            <person name="Kawachi M."/>
            <person name="Noguchi H."/>
            <person name="Minakuchi Y."/>
            <person name="Umen J.G."/>
            <person name="Toyoda A."/>
            <person name="Nozaki H."/>
        </authorList>
    </citation>
    <scope>NUCLEOTIDE SEQUENCE</scope>
    <source>
        <strain evidence="2">NIES-3785</strain>
    </source>
</reference>
<organism evidence="2 3">
    <name type="scientific">Volvox reticuliferus</name>
    <dbReference type="NCBI Taxonomy" id="1737510"/>
    <lineage>
        <taxon>Eukaryota</taxon>
        <taxon>Viridiplantae</taxon>
        <taxon>Chlorophyta</taxon>
        <taxon>core chlorophytes</taxon>
        <taxon>Chlorophyceae</taxon>
        <taxon>CS clade</taxon>
        <taxon>Chlamydomonadales</taxon>
        <taxon>Volvocaceae</taxon>
        <taxon>Volvox</taxon>
    </lineage>
</organism>
<evidence type="ECO:0000256" key="1">
    <source>
        <dbReference type="SAM" id="MobiDB-lite"/>
    </source>
</evidence>
<dbReference type="AlphaFoldDB" id="A0A8J4FY93"/>
<gene>
    <name evidence="2" type="ORF">Vretimale_16148</name>
</gene>
<dbReference type="Proteomes" id="UP000722791">
    <property type="component" value="Unassembled WGS sequence"/>
</dbReference>
<dbReference type="InterPro" id="IPR004274">
    <property type="entry name" value="FCP1_dom"/>
</dbReference>
<feature type="compositionally biased region" description="Polar residues" evidence="1">
    <location>
        <begin position="327"/>
        <end position="336"/>
    </location>
</feature>
<protein>
    <submittedName>
        <fullName evidence="2">Uncharacterized protein</fullName>
    </submittedName>
</protein>